<dbReference type="Proteomes" id="UP000004371">
    <property type="component" value="Unassembled WGS sequence"/>
</dbReference>
<accession>E8LS56</accession>
<protein>
    <submittedName>
        <fullName evidence="2">Type IV pilus assembly protein PilW</fullName>
    </submittedName>
</protein>
<comment type="caution">
    <text evidence="2">The sequence shown here is derived from an EMBL/GenBank/DDBJ whole genome shotgun (WGS) entry which is preliminary data.</text>
</comment>
<keyword evidence="1" id="KW-0472">Membrane</keyword>
<dbReference type="STRING" id="945543.VIBR0546_01271"/>
<sequence length="210" mass="22774">MVIQSVKRRSQTGLSMLEVLVGSLIGLITLAVIGAVFVGGLRLAEHNSKRLLLIQSLSIAMEQIKRDVRRAGFNDGQGVAAKLSGSLDTIYVDKENRQLGYVYRLLSSAQGTYRNVVFKHHTSSNSSIGNQLKVCEKYSSTPLSITSAALSGWEGNCYNLFDPNQISVTSFEVSSEVVSDDQHISVGIVGHLLREPAVSHSAEIRVAGRN</sequence>
<keyword evidence="3" id="KW-1185">Reference proteome</keyword>
<keyword evidence="1" id="KW-0812">Transmembrane</keyword>
<evidence type="ECO:0000313" key="2">
    <source>
        <dbReference type="EMBL" id="EGA66473.1"/>
    </source>
</evidence>
<dbReference type="RefSeq" id="WP_006878652.1">
    <property type="nucleotide sequence ID" value="NZ_AEVS01000043.1"/>
</dbReference>
<gene>
    <name evidence="2" type="ORF">VIBR0546_01271</name>
</gene>
<reference evidence="2 3" key="1">
    <citation type="journal article" date="2012" name="Int. J. Syst. Evol. Microbiol.">
        <title>Vibrio caribbeanicus sp. nov., isolated from the marine sponge Scleritoderma cyanea.</title>
        <authorList>
            <person name="Hoffmann M."/>
            <person name="Monday S.R."/>
            <person name="Allard M.W."/>
            <person name="Strain E.A."/>
            <person name="Whittaker P."/>
            <person name="Naum M."/>
            <person name="McCarthy P.J."/>
            <person name="Lopez J.V."/>
            <person name="Fischer M."/>
            <person name="Brown E.W."/>
        </authorList>
    </citation>
    <scope>NUCLEOTIDE SEQUENCE [LARGE SCALE GENOMIC DNA]</scope>
    <source>
        <strain evidence="2 3">LMG 20546</strain>
    </source>
</reference>
<proteinExistence type="predicted"/>
<evidence type="ECO:0000313" key="3">
    <source>
        <dbReference type="Proteomes" id="UP000004371"/>
    </source>
</evidence>
<name>E8LS56_9VIBR</name>
<dbReference type="PIRSF" id="PIRSF004525">
    <property type="entry name" value="Pilin_peptidase-dep_B_prd"/>
    <property type="match status" value="1"/>
</dbReference>
<organism evidence="2 3">
    <name type="scientific">Vibrio brasiliensis LMG 20546</name>
    <dbReference type="NCBI Taxonomy" id="945543"/>
    <lineage>
        <taxon>Bacteria</taxon>
        <taxon>Pseudomonadati</taxon>
        <taxon>Pseudomonadota</taxon>
        <taxon>Gammaproteobacteria</taxon>
        <taxon>Vibrionales</taxon>
        <taxon>Vibrionaceae</taxon>
        <taxon>Vibrio</taxon>
        <taxon>Vibrio oreintalis group</taxon>
    </lineage>
</organism>
<feature type="transmembrane region" description="Helical" evidence="1">
    <location>
        <begin position="20"/>
        <end position="44"/>
    </location>
</feature>
<evidence type="ECO:0000256" key="1">
    <source>
        <dbReference type="SAM" id="Phobius"/>
    </source>
</evidence>
<dbReference type="InterPro" id="IPR016419">
    <property type="entry name" value="Prepilin_Pept-dep_B_prd"/>
</dbReference>
<keyword evidence="1" id="KW-1133">Transmembrane helix</keyword>
<dbReference type="eggNOG" id="COG4795">
    <property type="taxonomic scope" value="Bacteria"/>
</dbReference>
<dbReference type="OrthoDB" id="5865913at2"/>
<dbReference type="EMBL" id="AEVS01000043">
    <property type="protein sequence ID" value="EGA66473.1"/>
    <property type="molecule type" value="Genomic_DNA"/>
</dbReference>
<dbReference type="AlphaFoldDB" id="E8LS56"/>